<keyword evidence="3 4" id="KW-0597">Phosphoprotein</keyword>
<dbReference type="Pfam" id="PF00072">
    <property type="entry name" value="Response_reg"/>
    <property type="match status" value="1"/>
</dbReference>
<evidence type="ECO:0000259" key="8">
    <source>
        <dbReference type="PROSITE" id="PS50112"/>
    </source>
</evidence>
<sequence>MKTDDFLNGLGLGPVAQIDWPEVFDQLHEGLVIAEVLREEDGGLNWCYLHVNKAWSRLTGLSSAGIVGKKVTEVIPNVEPHWLEDFARVAVDQRSRTFKGPVSQLGRTYNIRAFPIAANRFGLLFLDVTEREANEARLAQHAKDLEARIRAEFGSRTRIWEVSPDIQVVANHEGYFEQANPAAIATLGFAPEELCRIPFMDLVHPDDRVNTLAAFENVKRDQPVLRFENRYRCADGGYRWLSWVSVPHQSKIYATARDVTEEKHRAAELELRRAERSNLWSASRDLHVIVSLDGHYLELSDAWPAQLGYPVEELTGARFDALIFEEDMAVAHDLFAQLSRTGSVDDAEMRMRDSSGAARWFGWSAVISGDVIFATGRNLDERRRRDDQLRLAEAALTQSRKLETLGQLTGGVAHDFNNLLAVIQSSLSLLQTRLDPADARAATLLDNALSGAERGAKLVQHMLAFARKQDLAPTSVDICGLVSGMDQLLESSLGPEIEVRRRMEDEVPPALVDANQFEMAVLNLVVNARDAMEGKGVLTLSCETRDGDADPELPPGRYVRFAVTDDGPGMDAATLAQATEPFFTTKGVGRGTGLGLSMVHGLARQSGGAFRLCSAPGRGTTAEILLPVAAVAPAEIPSASAPSDRSDETGKPLKILAVDDDFLVLMGTVGMLEELGHEVLQAARGDEALDIFEAQGDIDLVLTDQAMPGMTGARLAEAMRARRPDLPIILCTGYGELPEGSEASSRVVLASRFPSASSARRSTARGPKGLSTRYARLFARRVFAQEVVLLGTLGLHHRDEGLFLGLVEGGGFGFGPGLARRLRFRPLRRRRGPHSFEPDAVGGVGDRHARGLDRALDQTDRVAARGGETCGVLVDPSAGPQDRSGFGHILDPDQGRRFGQDEGQLRQPALCQKPRRLQIGIGVDADVEAETPLGVAGVVDDPALEDHGVRDADVVAVKRQQDRRARGQPDHPARVALDLDEVVGLERLAQAKHDRGHEVLDRVAHSEADGEADEARRTEDRAQERRRPRDVERHDHPGNAHRDPHRLPVETGDEGVGREPVPEPRPRQQEAEAHHGCEDGQRQQHERQPCHSLRDPGAKSLEGGIELLGDLTGGLDFVAHRDHAVEPLRDGGDLCAVSLLGHLAGEPDDPGTHADADALPVQCLEDRAEAPAISSSGRTSSTRWAAGVPGWASPARGSAPAVSARRVRARRRDLDMPQS</sequence>
<dbReference type="SMART" id="SM00387">
    <property type="entry name" value="HATPase_c"/>
    <property type="match status" value="1"/>
</dbReference>
<dbReference type="InterPro" id="IPR001789">
    <property type="entry name" value="Sig_transdc_resp-reg_receiver"/>
</dbReference>
<dbReference type="SUPFAM" id="SSF47384">
    <property type="entry name" value="Homodimeric domain of signal transducing histidine kinase"/>
    <property type="match status" value="1"/>
</dbReference>
<feature type="compositionally biased region" description="Low complexity" evidence="5">
    <location>
        <begin position="1192"/>
        <end position="1204"/>
    </location>
</feature>
<dbReference type="InterPro" id="IPR036097">
    <property type="entry name" value="HisK_dim/P_sf"/>
</dbReference>
<accession>U3AHQ4</accession>
<dbReference type="STRING" id="1337093.MBELCI_3281"/>
<dbReference type="InterPro" id="IPR013655">
    <property type="entry name" value="PAS_fold_3"/>
</dbReference>
<dbReference type="InterPro" id="IPR003594">
    <property type="entry name" value="HATPase_dom"/>
</dbReference>
<dbReference type="EMBL" id="BATB01000070">
    <property type="protein sequence ID" value="GAD57229.1"/>
    <property type="molecule type" value="Genomic_DNA"/>
</dbReference>
<evidence type="ECO:0000259" key="6">
    <source>
        <dbReference type="PROSITE" id="PS50109"/>
    </source>
</evidence>
<dbReference type="InterPro" id="IPR036890">
    <property type="entry name" value="HATPase_C_sf"/>
</dbReference>
<evidence type="ECO:0000256" key="4">
    <source>
        <dbReference type="PROSITE-ProRule" id="PRU00169"/>
    </source>
</evidence>
<dbReference type="SUPFAM" id="SSF52172">
    <property type="entry name" value="CheY-like"/>
    <property type="match status" value="1"/>
</dbReference>
<dbReference type="Gene3D" id="3.40.50.2300">
    <property type="match status" value="1"/>
</dbReference>
<dbReference type="SMART" id="SM00388">
    <property type="entry name" value="HisKA"/>
    <property type="match status" value="1"/>
</dbReference>
<dbReference type="Gene3D" id="3.30.565.10">
    <property type="entry name" value="Histidine kinase-like ATPase, C-terminal domain"/>
    <property type="match status" value="1"/>
</dbReference>
<dbReference type="PROSITE" id="PS50112">
    <property type="entry name" value="PAS"/>
    <property type="match status" value="1"/>
</dbReference>
<dbReference type="PRINTS" id="PR00344">
    <property type="entry name" value="BCTRLSENSOR"/>
</dbReference>
<gene>
    <name evidence="9" type="ORF">MBELCI_3281</name>
</gene>
<comment type="catalytic activity">
    <reaction evidence="1">
        <text>ATP + protein L-histidine = ADP + protein N-phospho-L-histidine.</text>
        <dbReference type="EC" id="2.7.13.3"/>
    </reaction>
</comment>
<dbReference type="GO" id="GO:0000155">
    <property type="term" value="F:phosphorelay sensor kinase activity"/>
    <property type="evidence" value="ECO:0007669"/>
    <property type="project" value="InterPro"/>
</dbReference>
<name>U3AHQ4_9RHOB</name>
<dbReference type="Gene3D" id="3.30.450.20">
    <property type="entry name" value="PAS domain"/>
    <property type="match status" value="3"/>
</dbReference>
<feature type="compositionally biased region" description="Basic and acidic residues" evidence="5">
    <location>
        <begin position="1055"/>
        <end position="1097"/>
    </location>
</feature>
<proteinExistence type="predicted"/>
<dbReference type="SMART" id="SM00091">
    <property type="entry name" value="PAS"/>
    <property type="match status" value="3"/>
</dbReference>
<dbReference type="Pfam" id="PF00512">
    <property type="entry name" value="HisKA"/>
    <property type="match status" value="1"/>
</dbReference>
<feature type="modified residue" description="4-aspartylphosphate" evidence="4">
    <location>
        <position position="704"/>
    </location>
</feature>
<organism evidence="9 10">
    <name type="scientific">Limimaricola cinnabarinus LL-001</name>
    <dbReference type="NCBI Taxonomy" id="1337093"/>
    <lineage>
        <taxon>Bacteria</taxon>
        <taxon>Pseudomonadati</taxon>
        <taxon>Pseudomonadota</taxon>
        <taxon>Alphaproteobacteria</taxon>
        <taxon>Rhodobacterales</taxon>
        <taxon>Paracoccaceae</taxon>
        <taxon>Limimaricola</taxon>
    </lineage>
</organism>
<feature type="domain" description="Response regulatory" evidence="7">
    <location>
        <begin position="654"/>
        <end position="766"/>
    </location>
</feature>
<dbReference type="SMART" id="SM00448">
    <property type="entry name" value="REC"/>
    <property type="match status" value="1"/>
</dbReference>
<dbReference type="SUPFAM" id="SSF55785">
    <property type="entry name" value="PYP-like sensor domain (PAS domain)"/>
    <property type="match status" value="3"/>
</dbReference>
<dbReference type="InterPro" id="IPR035965">
    <property type="entry name" value="PAS-like_dom_sf"/>
</dbReference>
<dbReference type="eggNOG" id="COG4191">
    <property type="taxonomic scope" value="Bacteria"/>
</dbReference>
<dbReference type="Pfam" id="PF08447">
    <property type="entry name" value="PAS_3"/>
    <property type="match status" value="1"/>
</dbReference>
<dbReference type="PROSITE" id="PS50110">
    <property type="entry name" value="RESPONSE_REGULATORY"/>
    <property type="match status" value="1"/>
</dbReference>
<evidence type="ECO:0000256" key="3">
    <source>
        <dbReference type="ARBA" id="ARBA00022553"/>
    </source>
</evidence>
<dbReference type="CDD" id="cd00082">
    <property type="entry name" value="HisKA"/>
    <property type="match status" value="1"/>
</dbReference>
<dbReference type="InterPro" id="IPR004358">
    <property type="entry name" value="Sig_transdc_His_kin-like_C"/>
</dbReference>
<feature type="domain" description="Histidine kinase" evidence="6">
    <location>
        <begin position="411"/>
        <end position="630"/>
    </location>
</feature>
<dbReference type="InterPro" id="IPR011006">
    <property type="entry name" value="CheY-like_superfamily"/>
</dbReference>
<dbReference type="Gene3D" id="1.10.287.130">
    <property type="match status" value="1"/>
</dbReference>
<dbReference type="InterPro" id="IPR005467">
    <property type="entry name" value="His_kinase_dom"/>
</dbReference>
<dbReference type="CDD" id="cd00130">
    <property type="entry name" value="PAS"/>
    <property type="match status" value="2"/>
</dbReference>
<protein>
    <recommendedName>
        <fullName evidence="2">histidine kinase</fullName>
        <ecNumber evidence="2">2.7.13.3</ecNumber>
    </recommendedName>
</protein>
<comment type="caution">
    <text evidence="9">The sequence shown here is derived from an EMBL/GenBank/DDBJ whole genome shotgun (WGS) entry which is preliminary data.</text>
</comment>
<feature type="domain" description="PAS" evidence="8">
    <location>
        <begin position="168"/>
        <end position="222"/>
    </location>
</feature>
<dbReference type="PANTHER" id="PTHR43065:SF42">
    <property type="entry name" value="TWO-COMPONENT SENSOR PPRA"/>
    <property type="match status" value="1"/>
</dbReference>
<evidence type="ECO:0000259" key="7">
    <source>
        <dbReference type="PROSITE" id="PS50110"/>
    </source>
</evidence>
<reference evidence="9" key="1">
    <citation type="journal article" date="2013" name="Genome Announc.">
        <title>Draft Genome Sequence of Loktanella cinnabarina LL-001T, Isolated from Deep-Sea Floor Sediment.</title>
        <authorList>
            <person name="Nishi S."/>
            <person name="Tsubouchi T."/>
            <person name="Takaki Y."/>
            <person name="Koyanagi R."/>
            <person name="Satoh N."/>
            <person name="Maruyama T."/>
            <person name="Hatada Y."/>
        </authorList>
    </citation>
    <scope>NUCLEOTIDE SEQUENCE [LARGE SCALE GENOMIC DNA]</scope>
    <source>
        <strain evidence="9">LL-001</strain>
    </source>
</reference>
<dbReference type="SUPFAM" id="SSF55874">
    <property type="entry name" value="ATPase domain of HSP90 chaperone/DNA topoisomerase II/histidine kinase"/>
    <property type="match status" value="1"/>
</dbReference>
<feature type="region of interest" description="Disordered" evidence="5">
    <location>
        <begin position="996"/>
        <end position="1098"/>
    </location>
</feature>
<evidence type="ECO:0000313" key="10">
    <source>
        <dbReference type="Proteomes" id="UP000016566"/>
    </source>
</evidence>
<dbReference type="PANTHER" id="PTHR43065">
    <property type="entry name" value="SENSOR HISTIDINE KINASE"/>
    <property type="match status" value="1"/>
</dbReference>
<keyword evidence="10" id="KW-1185">Reference proteome</keyword>
<dbReference type="Pfam" id="PF13188">
    <property type="entry name" value="PAS_8"/>
    <property type="match status" value="1"/>
</dbReference>
<dbReference type="InterPro" id="IPR000014">
    <property type="entry name" value="PAS"/>
</dbReference>
<evidence type="ECO:0000256" key="5">
    <source>
        <dbReference type="SAM" id="MobiDB-lite"/>
    </source>
</evidence>
<dbReference type="InterPro" id="IPR003661">
    <property type="entry name" value="HisK_dim/P_dom"/>
</dbReference>
<feature type="compositionally biased region" description="Basic and acidic residues" evidence="5">
    <location>
        <begin position="996"/>
        <end position="1048"/>
    </location>
</feature>
<dbReference type="Proteomes" id="UP000016566">
    <property type="component" value="Unassembled WGS sequence"/>
</dbReference>
<evidence type="ECO:0000256" key="2">
    <source>
        <dbReference type="ARBA" id="ARBA00012438"/>
    </source>
</evidence>
<evidence type="ECO:0000313" key="9">
    <source>
        <dbReference type="EMBL" id="GAD57229.1"/>
    </source>
</evidence>
<dbReference type="Pfam" id="PF02518">
    <property type="entry name" value="HATPase_c"/>
    <property type="match status" value="1"/>
</dbReference>
<feature type="region of interest" description="Disordered" evidence="5">
    <location>
        <begin position="1169"/>
        <end position="1219"/>
    </location>
</feature>
<feature type="compositionally biased region" description="Polar residues" evidence="5">
    <location>
        <begin position="1173"/>
        <end position="1183"/>
    </location>
</feature>
<dbReference type="PROSITE" id="PS50109">
    <property type="entry name" value="HIS_KIN"/>
    <property type="match status" value="1"/>
</dbReference>
<dbReference type="NCBIfam" id="TIGR00229">
    <property type="entry name" value="sensory_box"/>
    <property type="match status" value="2"/>
</dbReference>
<dbReference type="EC" id="2.7.13.3" evidence="2"/>
<evidence type="ECO:0000256" key="1">
    <source>
        <dbReference type="ARBA" id="ARBA00000085"/>
    </source>
</evidence>
<dbReference type="AlphaFoldDB" id="U3AHQ4"/>